<dbReference type="KEGG" id="cpi:Cpin_2248"/>
<name>A0A979G2S4_CHIPD</name>
<organism evidence="1 2">
    <name type="scientific">Chitinophaga pinensis (strain ATCC 43595 / DSM 2588 / LMG 13176 / NBRC 15968 / NCIMB 11800 / UQM 2034)</name>
    <dbReference type="NCBI Taxonomy" id="485918"/>
    <lineage>
        <taxon>Bacteria</taxon>
        <taxon>Pseudomonadati</taxon>
        <taxon>Bacteroidota</taxon>
        <taxon>Chitinophagia</taxon>
        <taxon>Chitinophagales</taxon>
        <taxon>Chitinophagaceae</taxon>
        <taxon>Chitinophaga</taxon>
    </lineage>
</organism>
<accession>A0A979G2S4</accession>
<dbReference type="EMBL" id="CP001699">
    <property type="protein sequence ID" value="ACU59739.1"/>
    <property type="molecule type" value="Genomic_DNA"/>
</dbReference>
<gene>
    <name evidence="1" type="ordered locus">Cpin_2248</name>
</gene>
<reference evidence="2" key="1">
    <citation type="submission" date="2009-08" db="EMBL/GenBank/DDBJ databases">
        <title>The complete genome of Chitinophaga pinensis DSM 2588.</title>
        <authorList>
            <consortium name="US DOE Joint Genome Institute (JGI-PGF)"/>
            <person name="Lucas S."/>
            <person name="Copeland A."/>
            <person name="Lapidus A."/>
            <person name="Glavina del Rio T."/>
            <person name="Dalin E."/>
            <person name="Tice H."/>
            <person name="Bruce D."/>
            <person name="Goodwin L."/>
            <person name="Pitluck S."/>
            <person name="Kyrpides N."/>
            <person name="Mavromatis K."/>
            <person name="Ivanova N."/>
            <person name="Mikhailova N."/>
            <person name="Sims D."/>
            <person name="Meinche L."/>
            <person name="Brettin T."/>
            <person name="Detter J.C."/>
            <person name="Han C."/>
            <person name="Larimer F."/>
            <person name="Land M."/>
            <person name="Hauser L."/>
            <person name="Markowitz V."/>
            <person name="Cheng J.-F."/>
            <person name="Hugenholtz P."/>
            <person name="Woyke T."/>
            <person name="Wu D."/>
            <person name="Spring S."/>
            <person name="Klenk H.-P."/>
            <person name="Eisen J.A."/>
        </authorList>
    </citation>
    <scope>NUCLEOTIDE SEQUENCE [LARGE SCALE GENOMIC DNA]</scope>
    <source>
        <strain evidence="2">ATCC 43595 / DSM 2588 / LMG 13176 / NBRC 15968 / NCIMB 11800 / UQM 2034</strain>
    </source>
</reference>
<dbReference type="Proteomes" id="UP000002215">
    <property type="component" value="Chromosome"/>
</dbReference>
<sequence>MGFFLKEHMKYSLPGSYPGYTRHNRSSKDGQIGSYRVVPLTFQGLYREDYQLNMCFAHGRDVDLIRMSPEDIAV</sequence>
<proteinExistence type="predicted"/>
<dbReference type="RefSeq" id="WP_012789915.1">
    <property type="nucleotide sequence ID" value="NC_013132.1"/>
</dbReference>
<dbReference type="AlphaFoldDB" id="A0A979G2S4"/>
<evidence type="ECO:0000313" key="2">
    <source>
        <dbReference type="Proteomes" id="UP000002215"/>
    </source>
</evidence>
<protein>
    <submittedName>
        <fullName evidence="1">Uncharacterized protein</fullName>
    </submittedName>
</protein>
<evidence type="ECO:0000313" key="1">
    <source>
        <dbReference type="EMBL" id="ACU59739.1"/>
    </source>
</evidence>
<reference evidence="1 2" key="2">
    <citation type="journal article" date="2010" name="Stand. Genomic Sci.">
        <title>Complete genome sequence of Chitinophaga pinensis type strain (UQM 2034).</title>
        <authorList>
            <person name="Glavina Del Rio T."/>
            <person name="Abt B."/>
            <person name="Spring S."/>
            <person name="Lapidus A."/>
            <person name="Nolan M."/>
            <person name="Tice H."/>
            <person name="Copeland A."/>
            <person name="Cheng J.F."/>
            <person name="Chen F."/>
            <person name="Bruce D."/>
            <person name="Goodwin L."/>
            <person name="Pitluck S."/>
            <person name="Ivanova N."/>
            <person name="Mavromatis K."/>
            <person name="Mikhailova N."/>
            <person name="Pati A."/>
            <person name="Chen A."/>
            <person name="Palaniappan K."/>
            <person name="Land M."/>
            <person name="Hauser L."/>
            <person name="Chang Y.J."/>
            <person name="Jeffries C.D."/>
            <person name="Chain P."/>
            <person name="Saunders E."/>
            <person name="Detter J.C."/>
            <person name="Brettin T."/>
            <person name="Rohde M."/>
            <person name="Goker M."/>
            <person name="Bristow J."/>
            <person name="Eisen J.A."/>
            <person name="Markowitz V."/>
            <person name="Hugenholtz P."/>
            <person name="Kyrpides N.C."/>
            <person name="Klenk H.P."/>
            <person name="Lucas S."/>
        </authorList>
    </citation>
    <scope>NUCLEOTIDE SEQUENCE [LARGE SCALE GENOMIC DNA]</scope>
    <source>
        <strain evidence="2">ATCC 43595 / DSM 2588 / LMG 13176 / NBRC 15968 / NCIMB 11800 / UQM 2034</strain>
    </source>
</reference>